<dbReference type="GO" id="GO:0045277">
    <property type="term" value="C:respiratory chain complex IV"/>
    <property type="evidence" value="ECO:0007669"/>
    <property type="project" value="UniProtKB-UniRule"/>
</dbReference>
<evidence type="ECO:0000256" key="4">
    <source>
        <dbReference type="ARBA" id="ARBA00022792"/>
    </source>
</evidence>
<accession>A0AAF0E7X7</accession>
<dbReference type="Proteomes" id="UP001220961">
    <property type="component" value="Chromosome 3"/>
</dbReference>
<evidence type="ECO:0000313" key="9">
    <source>
        <dbReference type="Proteomes" id="UP001220961"/>
    </source>
</evidence>
<comment type="similarity">
    <text evidence="3 7">Belongs to the cytochrome c oxidase VIIc family.</text>
</comment>
<dbReference type="InterPro" id="IPR004202">
    <property type="entry name" value="COX7C/Cox8"/>
</dbReference>
<dbReference type="Pfam" id="PF02935">
    <property type="entry name" value="COX7C"/>
    <property type="match status" value="1"/>
</dbReference>
<keyword evidence="4 7" id="KW-0999">Mitochondrion inner membrane</keyword>
<evidence type="ECO:0000256" key="3">
    <source>
        <dbReference type="ARBA" id="ARBA00010514"/>
    </source>
</evidence>
<dbReference type="GO" id="GO:0005743">
    <property type="term" value="C:mitochondrial inner membrane"/>
    <property type="evidence" value="ECO:0007669"/>
    <property type="project" value="UniProtKB-SubCell"/>
</dbReference>
<comment type="function">
    <text evidence="7">Component of the cytochrome c oxidase, the last enzyme in the mitochondrial electron transport chain which drives oxidative phosphorylation. The respiratory chain contains 3 multisubunit complexes succinate dehydrogenase (complex II, CII), ubiquinol-cytochrome c oxidoreductase (cytochrome b-c1 complex, complex III, CIII) and cytochrome c oxidase (complex IV, CIV), that cooperate to transfer electrons derived from NADH and succinate to molecular oxygen, creating an electrochemical gradient over the inner membrane that drives transmembrane transport and the ATP synthase. Cytochrome c oxidase is the component of the respiratory chain that catalyzes the reduction of oxygen to water. Electrons originating from reduced cytochrome c in the intermembrane space (IMS) are transferred via the dinuclear copper A center (CU(A)) of subunit 2 and heme A of subunit 1 to the active site in subunit 1, a binuclear center (BNC) formed by heme A3 and copper B (CU(B)). The BNC reduces molecular oxygen to 2 water molecules using 4 electrons from cytochrome c in the IMS and 4 protons from the mitochondrial matrix.</text>
</comment>
<evidence type="ECO:0000256" key="7">
    <source>
        <dbReference type="RuleBase" id="RU368123"/>
    </source>
</evidence>
<dbReference type="AlphaFoldDB" id="A0AAF0E7X7"/>
<evidence type="ECO:0000313" key="8">
    <source>
        <dbReference type="EMBL" id="WFD19475.1"/>
    </source>
</evidence>
<sequence length="81" mass="8607">MSALLAASRASLRASKAPVMALRRSVHIENTVDNVLPFKAGKHNKGKVAVGVTAFFVTGLSLPLVAGLWQLYVPIAHARSK</sequence>
<keyword evidence="9" id="KW-1185">Reference proteome</keyword>
<dbReference type="EMBL" id="CP119910">
    <property type="protein sequence ID" value="WFD19475.1"/>
    <property type="molecule type" value="Genomic_DNA"/>
</dbReference>
<comment type="subcellular location">
    <subcellularLocation>
        <location evidence="1 7">Mitochondrion inner membrane</location>
        <topology evidence="1 7">Single-pass membrane protein</topology>
    </subcellularLocation>
</comment>
<comment type="pathway">
    <text evidence="2 7">Energy metabolism; oxidative phosphorylation.</text>
</comment>
<comment type="subunit">
    <text evidence="7">Component of the cytochrome c oxidase (complex IV, CIV), a multisubunit enzyme composed of a catalytic core of 3 subunits and several supernumerary subunits. The complex exists as a monomer or a dimer and forms supercomplexes (SCs) in the inner mitochondrial membrane with ubiquinol-cytochrome c oxidoreductase (cytochrome b-c1 complex, complex III, CIII).</text>
</comment>
<evidence type="ECO:0000256" key="6">
    <source>
        <dbReference type="ARBA" id="ARBA00023136"/>
    </source>
</evidence>
<evidence type="ECO:0000256" key="2">
    <source>
        <dbReference type="ARBA" id="ARBA00004673"/>
    </source>
</evidence>
<keyword evidence="7" id="KW-1133">Transmembrane helix</keyword>
<dbReference type="InterPro" id="IPR036636">
    <property type="entry name" value="COX7C/Cox8_sf"/>
</dbReference>
<evidence type="ECO:0000256" key="1">
    <source>
        <dbReference type="ARBA" id="ARBA00004434"/>
    </source>
</evidence>
<keyword evidence="6 7" id="KW-0472">Membrane</keyword>
<keyword evidence="7" id="KW-0809">Transit peptide</keyword>
<protein>
    <recommendedName>
        <fullName evidence="7">Cytochrome c oxidase subunit 8, mitochondrial</fullName>
    </recommendedName>
    <alternativeName>
        <fullName evidence="7">Cytochrome c oxidase polypeptide VIII</fullName>
    </alternativeName>
</protein>
<reference evidence="8" key="1">
    <citation type="submission" date="2023-03" db="EMBL/GenBank/DDBJ databases">
        <title>Mating type loci evolution in Malassezia.</title>
        <authorList>
            <person name="Coelho M.A."/>
        </authorList>
    </citation>
    <scope>NUCLEOTIDE SEQUENCE</scope>
    <source>
        <strain evidence="8">CBS 10434</strain>
    </source>
</reference>
<proteinExistence type="inferred from homology"/>
<evidence type="ECO:0000256" key="5">
    <source>
        <dbReference type="ARBA" id="ARBA00023128"/>
    </source>
</evidence>
<keyword evidence="5 7" id="KW-0496">Mitochondrion</keyword>
<name>A0AAF0E7X7_9BASI</name>
<gene>
    <name evidence="8" type="ORF">MCAP1_001705</name>
</gene>
<keyword evidence="7" id="KW-0812">Transmembrane</keyword>
<dbReference type="GO" id="GO:0006123">
    <property type="term" value="P:mitochondrial electron transport, cytochrome c to oxygen"/>
    <property type="evidence" value="ECO:0007669"/>
    <property type="project" value="UniProtKB-UniRule"/>
</dbReference>
<dbReference type="Gene3D" id="4.10.49.10">
    <property type="entry name" value="Cytochrome c oxidase subunit VIIc"/>
    <property type="match status" value="1"/>
</dbReference>
<organism evidence="8 9">
    <name type="scientific">Malassezia caprae</name>
    <dbReference type="NCBI Taxonomy" id="1381934"/>
    <lineage>
        <taxon>Eukaryota</taxon>
        <taxon>Fungi</taxon>
        <taxon>Dikarya</taxon>
        <taxon>Basidiomycota</taxon>
        <taxon>Ustilaginomycotina</taxon>
        <taxon>Malasseziomycetes</taxon>
        <taxon>Malasseziales</taxon>
        <taxon>Malasseziaceae</taxon>
        <taxon>Malassezia</taxon>
    </lineage>
</organism>
<feature type="transmembrane region" description="Helical" evidence="7">
    <location>
        <begin position="48"/>
        <end position="72"/>
    </location>
</feature>